<keyword evidence="7" id="KW-0998">Cell outer membrane</keyword>
<dbReference type="RefSeq" id="WP_004693823.1">
    <property type="nucleotide sequence ID" value="NZ_BBTB01000056.1"/>
</dbReference>
<keyword evidence="5 8" id="KW-0732">Signal</keyword>
<dbReference type="Proteomes" id="UP000254227">
    <property type="component" value="Unassembled WGS sequence"/>
</dbReference>
<evidence type="ECO:0000256" key="4">
    <source>
        <dbReference type="ARBA" id="ARBA00022692"/>
    </source>
</evidence>
<dbReference type="Gene3D" id="2.40.160.60">
    <property type="entry name" value="Outer membrane protein transport protein (OMPP1/FadL/TodX)"/>
    <property type="match status" value="1"/>
</dbReference>
<evidence type="ECO:0000256" key="3">
    <source>
        <dbReference type="ARBA" id="ARBA00022452"/>
    </source>
</evidence>
<organism evidence="10 11">
    <name type="scientific">Acinetobacter johnsonii</name>
    <dbReference type="NCBI Taxonomy" id="40214"/>
    <lineage>
        <taxon>Bacteria</taxon>
        <taxon>Pseudomonadati</taxon>
        <taxon>Pseudomonadota</taxon>
        <taxon>Gammaproteobacteria</taxon>
        <taxon>Moraxellales</taxon>
        <taxon>Moraxellaceae</taxon>
        <taxon>Acinetobacter</taxon>
    </lineage>
</organism>
<comment type="similarity">
    <text evidence="2">Belongs to the OmpP1/FadL family.</text>
</comment>
<reference evidence="10 11" key="1">
    <citation type="submission" date="2018-06" db="EMBL/GenBank/DDBJ databases">
        <authorList>
            <consortium name="Pathogen Informatics"/>
            <person name="Doyle S."/>
        </authorList>
    </citation>
    <scope>NUCLEOTIDE SEQUENCE [LARGE SCALE GENOMIC DNA]</scope>
    <source>
        <strain evidence="10 11">NCTC10308</strain>
    </source>
</reference>
<dbReference type="SUPFAM" id="SSF56935">
    <property type="entry name" value="Porins"/>
    <property type="match status" value="1"/>
</dbReference>
<reference evidence="9 12" key="2">
    <citation type="submission" date="2020-12" db="EMBL/GenBank/DDBJ databases">
        <title>FDA dAtabase for Regulatory Grade micrObial Sequences (FDA-ARGOS): Supporting development and validation of Infectious Disease Dx tests.</title>
        <authorList>
            <person name="Sproer C."/>
            <person name="Gronow S."/>
            <person name="Severitt S."/>
            <person name="Schroder I."/>
            <person name="Tallon L."/>
            <person name="Sadzewicz L."/>
            <person name="Zhao X."/>
            <person name="Boylan J."/>
            <person name="Ott S."/>
            <person name="Bowen H."/>
            <person name="Vavikolanu K."/>
            <person name="Mehta A."/>
            <person name="Aluvathingal J."/>
            <person name="Nadendla S."/>
            <person name="Lowell S."/>
            <person name="Myers T."/>
            <person name="Yan Y."/>
            <person name="Sichtig H."/>
        </authorList>
    </citation>
    <scope>NUCLEOTIDE SEQUENCE [LARGE SCALE GENOMIC DNA]</scope>
    <source>
        <strain evidence="9 12">FDAARGOS_910</strain>
    </source>
</reference>
<evidence type="ECO:0000313" key="11">
    <source>
        <dbReference type="Proteomes" id="UP000254227"/>
    </source>
</evidence>
<evidence type="ECO:0000256" key="8">
    <source>
        <dbReference type="SAM" id="SignalP"/>
    </source>
</evidence>
<protein>
    <submittedName>
        <fullName evidence="9">Outer membrane protein transport protein</fullName>
    </submittedName>
    <submittedName>
        <fullName evidence="10">Transport of long-chain fatty acids</fullName>
    </submittedName>
</protein>
<dbReference type="EMBL" id="UFRV01000006">
    <property type="protein sequence ID" value="SUT91961.1"/>
    <property type="molecule type" value="Genomic_DNA"/>
</dbReference>
<evidence type="ECO:0000256" key="5">
    <source>
        <dbReference type="ARBA" id="ARBA00022729"/>
    </source>
</evidence>
<accession>A0A380TVU5</accession>
<name>A0A380TVU5_ACIJO</name>
<proteinExistence type="inferred from homology"/>
<sequence length="398" mass="45010">MKFHIFVGLLYVLPLSYASAAALERSAQSVHALFEKGNYAEVALLHVDTNISGQVQHQQNIAELGVQDFSTGNLVNHQQFIQAALKLQPHPQISVALLFDQPYFADVDYHYSPILSGEPLPIENADIKFDSRNITALIGYQPTQHWNLFTGLSYQSFSGDLKIGTQVDYTFFDYHAHFPKDHAWGWLAGVSYQIPEYAFNTAITYRAKIKHRTNASESFWGFPLEIAPQQATEIQTPESVNLDFHTGLPAQNFLYGSLRWVNWQDFKIQPTQFAAILQSEGLGNQFNLIDYQKNQWSTRLGVAHQWSSKWITAVEGLWDSGAGNPASSLNPVDGYVGVGKGAVYHFNPKTFMIAGLHYLYFTKPEKTQPQSLITQISSFSSLEQRDAWVYHLKLAHRF</sequence>
<evidence type="ECO:0000313" key="10">
    <source>
        <dbReference type="EMBL" id="SUT91961.1"/>
    </source>
</evidence>
<evidence type="ECO:0000256" key="7">
    <source>
        <dbReference type="ARBA" id="ARBA00023237"/>
    </source>
</evidence>
<dbReference type="EMBL" id="CP065666">
    <property type="protein sequence ID" value="QPS02692.1"/>
    <property type="molecule type" value="Genomic_DNA"/>
</dbReference>
<feature type="signal peptide" evidence="8">
    <location>
        <begin position="1"/>
        <end position="20"/>
    </location>
</feature>
<keyword evidence="4" id="KW-0812">Transmembrane</keyword>
<dbReference type="Proteomes" id="UP000595107">
    <property type="component" value="Chromosome"/>
</dbReference>
<comment type="subcellular location">
    <subcellularLocation>
        <location evidence="1">Cell outer membrane</location>
        <topology evidence="1">Multi-pass membrane protein</topology>
    </subcellularLocation>
</comment>
<dbReference type="Pfam" id="PF03349">
    <property type="entry name" value="Toluene_X"/>
    <property type="match status" value="1"/>
</dbReference>
<gene>
    <name evidence="9" type="ORF">I6G67_10560</name>
    <name evidence="10" type="ORF">NCTC10308_00613</name>
</gene>
<dbReference type="GO" id="GO:0009279">
    <property type="term" value="C:cell outer membrane"/>
    <property type="evidence" value="ECO:0007669"/>
    <property type="project" value="UniProtKB-SubCell"/>
</dbReference>
<evidence type="ECO:0000256" key="6">
    <source>
        <dbReference type="ARBA" id="ARBA00023136"/>
    </source>
</evidence>
<feature type="chain" id="PRO_5044074859" evidence="8">
    <location>
        <begin position="21"/>
        <end position="398"/>
    </location>
</feature>
<evidence type="ECO:0000313" key="12">
    <source>
        <dbReference type="Proteomes" id="UP000595107"/>
    </source>
</evidence>
<dbReference type="InterPro" id="IPR005017">
    <property type="entry name" value="OMPP1/FadL/TodX"/>
</dbReference>
<keyword evidence="3" id="KW-1134">Transmembrane beta strand</keyword>
<dbReference type="AlphaFoldDB" id="A0A380TVU5"/>
<evidence type="ECO:0000313" key="9">
    <source>
        <dbReference type="EMBL" id="QPS02692.1"/>
    </source>
</evidence>
<keyword evidence="6" id="KW-0472">Membrane</keyword>
<evidence type="ECO:0000256" key="1">
    <source>
        <dbReference type="ARBA" id="ARBA00004571"/>
    </source>
</evidence>
<evidence type="ECO:0000256" key="2">
    <source>
        <dbReference type="ARBA" id="ARBA00008163"/>
    </source>
</evidence>